<reference evidence="1" key="1">
    <citation type="journal article" date="2019" name="PLoS Negl. Trop. Dis.">
        <title>Revisiting the worldwide diversity of Leptospira species in the environment.</title>
        <authorList>
            <person name="Vincent A.T."/>
            <person name="Schiettekatte O."/>
            <person name="Bourhy P."/>
            <person name="Veyrier F.J."/>
            <person name="Picardeau M."/>
        </authorList>
    </citation>
    <scope>NUCLEOTIDE SEQUENCE [LARGE SCALE GENOMIC DNA]</scope>
    <source>
        <strain evidence="1">201800277</strain>
    </source>
</reference>
<dbReference type="Pfam" id="PF14539">
    <property type="entry name" value="DUF4442"/>
    <property type="match status" value="1"/>
</dbReference>
<dbReference type="OrthoDB" id="9814774at2"/>
<dbReference type="AlphaFoldDB" id="A0A2M9XYP6"/>
<dbReference type="InterPro" id="IPR027961">
    <property type="entry name" value="DUF4442"/>
</dbReference>
<evidence type="ECO:0000313" key="2">
    <source>
        <dbReference type="Proteomes" id="UP000297891"/>
    </source>
</evidence>
<dbReference type="Gene3D" id="3.10.129.10">
    <property type="entry name" value="Hotdog Thioesterase"/>
    <property type="match status" value="1"/>
</dbReference>
<comment type="caution">
    <text evidence="1">The sequence shown here is derived from an EMBL/GenBank/DDBJ whole genome shotgun (WGS) entry which is preliminary data.</text>
</comment>
<name>A0A2M9XYP6_9LEPT</name>
<keyword evidence="2" id="KW-1185">Reference proteome</keyword>
<organism evidence="1 2">
    <name type="scientific">Leptospira brenneri</name>
    <dbReference type="NCBI Taxonomy" id="2023182"/>
    <lineage>
        <taxon>Bacteria</taxon>
        <taxon>Pseudomonadati</taxon>
        <taxon>Spirochaetota</taxon>
        <taxon>Spirochaetia</taxon>
        <taxon>Leptospirales</taxon>
        <taxon>Leptospiraceae</taxon>
        <taxon>Leptospira</taxon>
    </lineage>
</organism>
<dbReference type="SUPFAM" id="SSF54637">
    <property type="entry name" value="Thioesterase/thiol ester dehydrase-isomerase"/>
    <property type="match status" value="1"/>
</dbReference>
<evidence type="ECO:0000313" key="1">
    <source>
        <dbReference type="EMBL" id="TGK92961.1"/>
    </source>
</evidence>
<proteinExistence type="predicted"/>
<dbReference type="Proteomes" id="UP000297891">
    <property type="component" value="Unassembled WGS sequence"/>
</dbReference>
<sequence>MRQREILLEYKVNPLWHFLEQTYGFEQAFRMFKPYEGANIQPNLVDQNTMVVSMPLILSNTNYVGTHFGGSLYSMCDPFFMFLLMKNLGKDYMVWDKGAKIDFVKPGEGTVTATFHIPNSEFEDIKEFLKKEKKTIRTYETEVVGEDGKTVAKITKDLYIRRLV</sequence>
<dbReference type="EMBL" id="RQFP01000008">
    <property type="protein sequence ID" value="TGK92961.1"/>
    <property type="molecule type" value="Genomic_DNA"/>
</dbReference>
<dbReference type="InterPro" id="IPR029069">
    <property type="entry name" value="HotDog_dom_sf"/>
</dbReference>
<protein>
    <submittedName>
        <fullName evidence="1">DUF4442 domain-containing protein</fullName>
    </submittedName>
</protein>
<accession>A0A2M9XYP6</accession>
<dbReference type="RefSeq" id="WP_100791971.1">
    <property type="nucleotide sequence ID" value="NZ_NPDQ01000008.1"/>
</dbReference>
<gene>
    <name evidence="1" type="ORF">EHQ30_12060</name>
</gene>